<proteinExistence type="predicted"/>
<dbReference type="AlphaFoldDB" id="A0A815VG21"/>
<sequence>MNTSTERKKRSYLKTSALEINLVTDLFDQGIVAPKQIAESIMRGGHGNISFHYLSLTTQSAAKRVNGILTAAARSVGRTRLNDALASTQQPYDTEDYLTYADENTYYVSSAAEDRDMNVETLLQLMIQERGQQKP</sequence>
<accession>A0A815VG21</accession>
<dbReference type="EMBL" id="CAJNOQ010024699">
    <property type="protein sequence ID" value="CAF1530046.1"/>
    <property type="molecule type" value="Genomic_DNA"/>
</dbReference>
<gene>
    <name evidence="1" type="ORF">GPM918_LOCUS37995</name>
    <name evidence="2" type="ORF">SRO942_LOCUS38785</name>
</gene>
<dbReference type="Proteomes" id="UP000663829">
    <property type="component" value="Unassembled WGS sequence"/>
</dbReference>
<comment type="caution">
    <text evidence="1">The sequence shown here is derived from an EMBL/GenBank/DDBJ whole genome shotgun (WGS) entry which is preliminary data.</text>
</comment>
<dbReference type="EMBL" id="CAJOBC010090279">
    <property type="protein sequence ID" value="CAF4389220.1"/>
    <property type="molecule type" value="Genomic_DNA"/>
</dbReference>
<evidence type="ECO:0000313" key="2">
    <source>
        <dbReference type="EMBL" id="CAF4389220.1"/>
    </source>
</evidence>
<keyword evidence="3" id="KW-1185">Reference proteome</keyword>
<dbReference type="Proteomes" id="UP000681722">
    <property type="component" value="Unassembled WGS sequence"/>
</dbReference>
<protein>
    <submittedName>
        <fullName evidence="1">Uncharacterized protein</fullName>
    </submittedName>
</protein>
<name>A0A815VG21_9BILA</name>
<evidence type="ECO:0000313" key="1">
    <source>
        <dbReference type="EMBL" id="CAF1530046.1"/>
    </source>
</evidence>
<organism evidence="1 3">
    <name type="scientific">Didymodactylos carnosus</name>
    <dbReference type="NCBI Taxonomy" id="1234261"/>
    <lineage>
        <taxon>Eukaryota</taxon>
        <taxon>Metazoa</taxon>
        <taxon>Spiralia</taxon>
        <taxon>Gnathifera</taxon>
        <taxon>Rotifera</taxon>
        <taxon>Eurotatoria</taxon>
        <taxon>Bdelloidea</taxon>
        <taxon>Philodinida</taxon>
        <taxon>Philodinidae</taxon>
        <taxon>Didymodactylos</taxon>
    </lineage>
</organism>
<evidence type="ECO:0000313" key="3">
    <source>
        <dbReference type="Proteomes" id="UP000663829"/>
    </source>
</evidence>
<reference evidence="1" key="1">
    <citation type="submission" date="2021-02" db="EMBL/GenBank/DDBJ databases">
        <authorList>
            <person name="Nowell W R."/>
        </authorList>
    </citation>
    <scope>NUCLEOTIDE SEQUENCE</scope>
</reference>